<dbReference type="Proteomes" id="UP001212841">
    <property type="component" value="Unassembled WGS sequence"/>
</dbReference>
<name>A0AAD5RZ62_9FUNG</name>
<reference evidence="1" key="1">
    <citation type="submission" date="2020-05" db="EMBL/GenBank/DDBJ databases">
        <title>Phylogenomic resolution of chytrid fungi.</title>
        <authorList>
            <person name="Stajich J.E."/>
            <person name="Amses K."/>
            <person name="Simmons R."/>
            <person name="Seto K."/>
            <person name="Myers J."/>
            <person name="Bonds A."/>
            <person name="Quandt C.A."/>
            <person name="Barry K."/>
            <person name="Liu P."/>
            <person name="Grigoriev I."/>
            <person name="Longcore J.E."/>
            <person name="James T.Y."/>
        </authorList>
    </citation>
    <scope>NUCLEOTIDE SEQUENCE</scope>
    <source>
        <strain evidence="1">JEL0318</strain>
    </source>
</reference>
<dbReference type="AlphaFoldDB" id="A0AAD5RZ62"/>
<dbReference type="EMBL" id="JADGJD010003129">
    <property type="protein sequence ID" value="KAJ3025489.1"/>
    <property type="molecule type" value="Genomic_DNA"/>
</dbReference>
<evidence type="ECO:0000313" key="2">
    <source>
        <dbReference type="Proteomes" id="UP001212841"/>
    </source>
</evidence>
<dbReference type="SUPFAM" id="SSF49764">
    <property type="entry name" value="HSP20-like chaperones"/>
    <property type="match status" value="1"/>
</dbReference>
<dbReference type="InterPro" id="IPR008978">
    <property type="entry name" value="HSP20-like_chaperone"/>
</dbReference>
<comment type="caution">
    <text evidence="1">The sequence shown here is derived from an EMBL/GenBank/DDBJ whole genome shotgun (WGS) entry which is preliminary data.</text>
</comment>
<sequence>YSLLAHIPQGLSQQDVLQVFVFDDSREVGLAGSDTQMGIRVKVPDDANLRDVRACVAGGVLTVTVAKAAE</sequence>
<accession>A0AAD5RZ62</accession>
<evidence type="ECO:0000313" key="1">
    <source>
        <dbReference type="EMBL" id="KAJ3025489.1"/>
    </source>
</evidence>
<feature type="non-terminal residue" evidence="1">
    <location>
        <position position="1"/>
    </location>
</feature>
<gene>
    <name evidence="1" type="ORF">HK097_006670</name>
</gene>
<proteinExistence type="predicted"/>
<keyword evidence="2" id="KW-1185">Reference proteome</keyword>
<protein>
    <submittedName>
        <fullName evidence="1">Uncharacterized protein</fullName>
    </submittedName>
</protein>
<organism evidence="1 2">
    <name type="scientific">Rhizophlyctis rosea</name>
    <dbReference type="NCBI Taxonomy" id="64517"/>
    <lineage>
        <taxon>Eukaryota</taxon>
        <taxon>Fungi</taxon>
        <taxon>Fungi incertae sedis</taxon>
        <taxon>Chytridiomycota</taxon>
        <taxon>Chytridiomycota incertae sedis</taxon>
        <taxon>Chytridiomycetes</taxon>
        <taxon>Rhizophlyctidales</taxon>
        <taxon>Rhizophlyctidaceae</taxon>
        <taxon>Rhizophlyctis</taxon>
    </lineage>
</organism>